<dbReference type="Pfam" id="PF02492">
    <property type="entry name" value="cobW"/>
    <property type="match status" value="1"/>
</dbReference>
<dbReference type="PANTHER" id="PTHR40047">
    <property type="entry name" value="UPF0703 PROTEIN YCGQ"/>
    <property type="match status" value="1"/>
</dbReference>
<feature type="domain" description="DUF1980" evidence="2">
    <location>
        <begin position="203"/>
        <end position="321"/>
    </location>
</feature>
<dbReference type="InterPro" id="IPR003495">
    <property type="entry name" value="CobW/HypB/UreG_nucleotide-bd"/>
</dbReference>
<dbReference type="EMBL" id="FOKQ01000026">
    <property type="protein sequence ID" value="SFC94614.1"/>
    <property type="molecule type" value="Genomic_DNA"/>
</dbReference>
<dbReference type="OrthoDB" id="9770408at2"/>
<dbReference type="InterPro" id="IPR027417">
    <property type="entry name" value="P-loop_NTPase"/>
</dbReference>
<name>A0A1I1NA53_RUMAL</name>
<dbReference type="Gene3D" id="3.40.50.300">
    <property type="entry name" value="P-loop containing nucleotide triphosphate hydrolases"/>
    <property type="match status" value="1"/>
</dbReference>
<gene>
    <name evidence="3" type="ORF">SAMN02910406_02728</name>
</gene>
<dbReference type="InterPro" id="IPR048447">
    <property type="entry name" value="DUF1980_C"/>
</dbReference>
<evidence type="ECO:0000313" key="3">
    <source>
        <dbReference type="EMBL" id="SFC94614.1"/>
    </source>
</evidence>
<dbReference type="InterPro" id="IPR052955">
    <property type="entry name" value="UPF0703_membrane_permease"/>
</dbReference>
<reference evidence="3 4" key="1">
    <citation type="submission" date="2016-10" db="EMBL/GenBank/DDBJ databases">
        <authorList>
            <person name="de Groot N.N."/>
        </authorList>
    </citation>
    <scope>NUCLEOTIDE SEQUENCE [LARGE SCALE GENOMIC DNA]</scope>
    <source>
        <strain evidence="3 4">AR67</strain>
    </source>
</reference>
<organism evidence="3 4">
    <name type="scientific">Ruminococcus albus</name>
    <dbReference type="NCBI Taxonomy" id="1264"/>
    <lineage>
        <taxon>Bacteria</taxon>
        <taxon>Bacillati</taxon>
        <taxon>Bacillota</taxon>
        <taxon>Clostridia</taxon>
        <taxon>Eubacteriales</taxon>
        <taxon>Oscillospiraceae</taxon>
        <taxon>Ruminococcus</taxon>
    </lineage>
</organism>
<feature type="domain" description="CobW/HypB/UreG nucleotide-binding" evidence="1">
    <location>
        <begin position="18"/>
        <end position="180"/>
    </location>
</feature>
<dbReference type="SUPFAM" id="SSF52540">
    <property type="entry name" value="P-loop containing nucleoside triphosphate hydrolases"/>
    <property type="match status" value="1"/>
</dbReference>
<dbReference type="AlphaFoldDB" id="A0A1I1NA53"/>
<dbReference type="Pfam" id="PF21537">
    <property type="entry name" value="DUF1980_C"/>
    <property type="match status" value="1"/>
</dbReference>
<dbReference type="PANTHER" id="PTHR40047:SF1">
    <property type="entry name" value="UPF0703 PROTEIN YCGQ"/>
    <property type="match status" value="1"/>
</dbReference>
<evidence type="ECO:0000259" key="1">
    <source>
        <dbReference type="Pfam" id="PF02492"/>
    </source>
</evidence>
<accession>A0A1I1NA53</accession>
<protein>
    <submittedName>
        <fullName evidence="3">TIGR03943 family protein</fullName>
    </submittedName>
</protein>
<sequence>MPALPQPDILMSKKNLPIYLFLGPLESGKTTFTSKIVSNDKFGLGKNVLILVCEEGETEYDLSKFTGKNVTLHVIDDLTELNTQALDDLAETNNADIIVIEYNGMWHMSSLITNMPENWGVYESVFLVDASVFEMYFQNFKSIIIDKINVSNTIIFNRYKNNADTNDLHRIVRTVNRRCKIFYCDDSGVMNPDETEDPLPFDINAETIIIKDEDYAVWYNDIMNEAAKYQGKSVRFKALITARPELPKNVFAIGRYIMTCCEADMEFCWLLSLYNRYYPLQCEKWVSVTADVMVQNYEKQNLDVPVLKITDLYECDPPKEPIATF</sequence>
<evidence type="ECO:0000313" key="4">
    <source>
        <dbReference type="Proteomes" id="UP000182192"/>
    </source>
</evidence>
<proteinExistence type="predicted"/>
<evidence type="ECO:0000259" key="2">
    <source>
        <dbReference type="Pfam" id="PF21537"/>
    </source>
</evidence>
<dbReference type="Proteomes" id="UP000182192">
    <property type="component" value="Unassembled WGS sequence"/>
</dbReference>